<dbReference type="AlphaFoldDB" id="A1BBM1"/>
<dbReference type="Gene3D" id="1.10.1530.10">
    <property type="match status" value="1"/>
</dbReference>
<comment type="similarity">
    <text evidence="1">Belongs to the LDH2/MDH2 oxidoreductase family.</text>
</comment>
<accession>A1BBM1</accession>
<dbReference type="HOGENOM" id="CLU_040452_0_0_5"/>
<geneLocation type="plasmid" evidence="4">
    <name>pPD1222</name>
</geneLocation>
<dbReference type="Pfam" id="PF02615">
    <property type="entry name" value="Ldh_2"/>
    <property type="match status" value="1"/>
</dbReference>
<dbReference type="PANTHER" id="PTHR11091">
    <property type="entry name" value="OXIDOREDUCTASE-RELATED"/>
    <property type="match status" value="1"/>
</dbReference>
<dbReference type="KEGG" id="pde:Pden_4855"/>
<evidence type="ECO:0000313" key="4">
    <source>
        <dbReference type="Proteomes" id="UP000000361"/>
    </source>
</evidence>
<dbReference type="EMBL" id="CP000491">
    <property type="protein sequence ID" value="ABL72915.1"/>
    <property type="molecule type" value="Genomic_DNA"/>
</dbReference>
<dbReference type="Gene3D" id="3.30.1370.60">
    <property type="entry name" value="Hypothetical oxidoreductase yiak, domain 2"/>
    <property type="match status" value="1"/>
</dbReference>
<organism evidence="3 4">
    <name type="scientific">Paracoccus denitrificans (strain Pd 1222)</name>
    <dbReference type="NCBI Taxonomy" id="318586"/>
    <lineage>
        <taxon>Bacteria</taxon>
        <taxon>Pseudomonadati</taxon>
        <taxon>Pseudomonadota</taxon>
        <taxon>Alphaproteobacteria</taxon>
        <taxon>Rhodobacterales</taxon>
        <taxon>Paracoccaceae</taxon>
        <taxon>Paracoccus</taxon>
    </lineage>
</organism>
<dbReference type="eggNOG" id="COG2055">
    <property type="taxonomic scope" value="Bacteria"/>
</dbReference>
<keyword evidence="2" id="KW-0560">Oxidoreductase</keyword>
<dbReference type="PANTHER" id="PTHR11091:SF0">
    <property type="entry name" value="MALATE DEHYDROGENASE"/>
    <property type="match status" value="1"/>
</dbReference>
<dbReference type="InterPro" id="IPR003767">
    <property type="entry name" value="Malate/L-lactate_DH-like"/>
</dbReference>
<sequence>MRAIPARVVTLLSIWTGAMETKVTMRLDEIFALVLSVLTANGLSRDQAEAIADIVTRAEADACRSHGLYRVEGYVAGLRAGRVNPTAQPRVRRLRPALLQVDGDKGFAPFAANLARPHLIAAARENGIAAMAIARTHHFSALWADLEPLVEAGLVAWCFVVGQCSVAPHGGSTPLMGTNPIGFGWPRPDGAPFIFDFATSAAARGDVELKRLAGEPIPAGWGIDAEGRLTLDPAEALSGALLPFGGHKGSALSMMVELIAGPLIGELTSKQVAALGHRDDGPPPGGELFIALDPASLGGSAPAVAERFFLDAKAQPGLRLPSERRYVARSRSHASGVGVPSDLLRRIKALMPGPAA</sequence>
<name>A1BBM1_PARDP</name>
<dbReference type="InterPro" id="IPR043143">
    <property type="entry name" value="Mal/L-sulf/L-lact_DH-like_NADP"/>
</dbReference>
<dbReference type="SUPFAM" id="SSF89733">
    <property type="entry name" value="L-sulfolactate dehydrogenase-like"/>
    <property type="match status" value="1"/>
</dbReference>
<keyword evidence="4" id="KW-1185">Reference proteome</keyword>
<evidence type="ECO:0000256" key="2">
    <source>
        <dbReference type="ARBA" id="ARBA00023002"/>
    </source>
</evidence>
<dbReference type="GO" id="GO:0016491">
    <property type="term" value="F:oxidoreductase activity"/>
    <property type="evidence" value="ECO:0007669"/>
    <property type="project" value="UniProtKB-KW"/>
</dbReference>
<dbReference type="EnsemblBacteria" id="ABL72915">
    <property type="protein sequence ID" value="ABL72915"/>
    <property type="gene ID" value="Pden_4855"/>
</dbReference>
<dbReference type="InterPro" id="IPR036111">
    <property type="entry name" value="Mal/L-sulfo/L-lacto_DH-like_sf"/>
</dbReference>
<dbReference type="Proteomes" id="UP000000361">
    <property type="component" value="Chromosome 1"/>
</dbReference>
<keyword evidence="3" id="KW-0614">Plasmid</keyword>
<reference evidence="4" key="1">
    <citation type="submission" date="2006-12" db="EMBL/GenBank/DDBJ databases">
        <title>Complete sequence of plasmid 1 of Paracoccus denitrificans PD1222.</title>
        <authorList>
            <person name="Copeland A."/>
            <person name="Lucas S."/>
            <person name="Lapidus A."/>
            <person name="Barry K."/>
            <person name="Detter J.C."/>
            <person name="Glavina del Rio T."/>
            <person name="Hammon N."/>
            <person name="Israni S."/>
            <person name="Dalin E."/>
            <person name="Tice H."/>
            <person name="Pitluck S."/>
            <person name="Munk A.C."/>
            <person name="Brettin T."/>
            <person name="Bruce D."/>
            <person name="Han C."/>
            <person name="Tapia R."/>
            <person name="Gilna P."/>
            <person name="Schmutz J."/>
            <person name="Larimer F."/>
            <person name="Land M."/>
            <person name="Hauser L."/>
            <person name="Kyrpides N."/>
            <person name="Lykidis A."/>
            <person name="Spiro S."/>
            <person name="Richardson D.J."/>
            <person name="Moir J.W.B."/>
            <person name="Ferguson S.J."/>
            <person name="van Spanning R.J.M."/>
            <person name="Richardson P."/>
        </authorList>
    </citation>
    <scope>NUCLEOTIDE SEQUENCE [LARGE SCALE GENOMIC DNA]</scope>
    <source>
        <strain evidence="4">Pd 1222</strain>
        <plasmid evidence="4">pPD1222</plasmid>
    </source>
</reference>
<dbReference type="InterPro" id="IPR043144">
    <property type="entry name" value="Mal/L-sulf/L-lact_DH-like_ah"/>
</dbReference>
<gene>
    <name evidence="3" type="ordered locus">Pden_4855</name>
</gene>
<evidence type="ECO:0000313" key="3">
    <source>
        <dbReference type="EMBL" id="ABL72915.1"/>
    </source>
</evidence>
<evidence type="ECO:0000256" key="1">
    <source>
        <dbReference type="ARBA" id="ARBA00006056"/>
    </source>
</evidence>
<proteinExistence type="inferred from homology"/>
<protein>
    <submittedName>
        <fullName evidence="3">Malate/L-lactate dehydrogenase</fullName>
    </submittedName>
</protein>